<evidence type="ECO:0000313" key="1">
    <source>
        <dbReference type="EMBL" id="CAC5419395.1"/>
    </source>
</evidence>
<evidence type="ECO:0000313" key="2">
    <source>
        <dbReference type="Proteomes" id="UP000507470"/>
    </source>
</evidence>
<organism evidence="1 2">
    <name type="scientific">Mytilus coruscus</name>
    <name type="common">Sea mussel</name>
    <dbReference type="NCBI Taxonomy" id="42192"/>
    <lineage>
        <taxon>Eukaryota</taxon>
        <taxon>Metazoa</taxon>
        <taxon>Spiralia</taxon>
        <taxon>Lophotrochozoa</taxon>
        <taxon>Mollusca</taxon>
        <taxon>Bivalvia</taxon>
        <taxon>Autobranchia</taxon>
        <taxon>Pteriomorphia</taxon>
        <taxon>Mytilida</taxon>
        <taxon>Mytiloidea</taxon>
        <taxon>Mytilidae</taxon>
        <taxon>Mytilinae</taxon>
        <taxon>Mytilus</taxon>
    </lineage>
</organism>
<dbReference type="AlphaFoldDB" id="A0A6J8EIP1"/>
<name>A0A6J8EIP1_MYTCO</name>
<protein>
    <submittedName>
        <fullName evidence="1">Uncharacterized protein</fullName>
    </submittedName>
</protein>
<dbReference type="Proteomes" id="UP000507470">
    <property type="component" value="Unassembled WGS sequence"/>
</dbReference>
<keyword evidence="2" id="KW-1185">Reference proteome</keyword>
<gene>
    <name evidence="1" type="ORF">MCOR_51738</name>
</gene>
<reference evidence="1 2" key="1">
    <citation type="submission" date="2020-06" db="EMBL/GenBank/DDBJ databases">
        <authorList>
            <person name="Li R."/>
            <person name="Bekaert M."/>
        </authorList>
    </citation>
    <scope>NUCLEOTIDE SEQUENCE [LARGE SCALE GENOMIC DNA]</scope>
    <source>
        <strain evidence="2">wild</strain>
    </source>
</reference>
<dbReference type="EMBL" id="CACVKT020009029">
    <property type="protein sequence ID" value="CAC5419395.1"/>
    <property type="molecule type" value="Genomic_DNA"/>
</dbReference>
<proteinExistence type="predicted"/>
<sequence length="159" mass="18852">MTNVAILRELVFISSEKKLLIEFDNLIQFLTKNRKDGDSDVKKFNIKRQLKTKNALIEDNGCLFIPFESLIRFISDNYENYKVCRTTFDEIIEKLLIPNKANSDKSTFTLYEEISKSNFLKNFEPCLLQIDIKENDLYTLKTNQKHEFSEVEWMKICLF</sequence>
<accession>A0A6J8EIP1</accession>